<dbReference type="AlphaFoldDB" id="A0AA43ZEJ7"/>
<dbReference type="InterPro" id="IPR016162">
    <property type="entry name" value="Ald_DH_N"/>
</dbReference>
<dbReference type="CDD" id="cd07559">
    <property type="entry name" value="ALDH_ACDHII_AcoD-like"/>
    <property type="match status" value="1"/>
</dbReference>
<sequence>MLHQKIVENPFKQKYGNFIGGAWRDAASGRTFDNTTPITGGVLCQIARSEAADVELALDAAHAAKDKWGRTSTTERANILMKIAQRMEDNMELLARAETWDNGKPLRETMAADMPLAIDHFRYFASCVRAQEGTIGEVDRDTIAYHFHEPLGVVAQIIPWNFPILMAAWKLAPALAAGNCVILKPAEQTPASILVWAELIADLLPPGVLNIVNGFGLEAGKPLATNPRINKVAFTGETSTGRLIMQYASQNLIPVTLELGGKSPNIFFEDVMREDDDYLDKALEGFAMFALNQGEVCTCPSRALIHEKIYDRFMEKALKRVAAIKQGNPLDMSTMIGAQASSEQLEKIMSYMDIGRQEGAEVLIGGERNTLEGELAGGFYVKPTVFKGHNKMRVFQEEIFGPVVSVTTFKDDAEALEIANDTLYGLGSGVWSRDANRCYNFGRNIQAGRVWTNCYHAYPAHAAFGGYKQSGIGRETHKMMLDHYQQTKNMLVSYSPKALGFF</sequence>
<evidence type="ECO:0000259" key="6">
    <source>
        <dbReference type="Pfam" id="PF00171"/>
    </source>
</evidence>
<dbReference type="PANTHER" id="PTHR43111">
    <property type="entry name" value="ALDEHYDE DEHYDROGENASE B-RELATED"/>
    <property type="match status" value="1"/>
</dbReference>
<dbReference type="InterPro" id="IPR016163">
    <property type="entry name" value="Ald_DH_C"/>
</dbReference>
<evidence type="ECO:0000313" key="8">
    <source>
        <dbReference type="Proteomes" id="UP001155840"/>
    </source>
</evidence>
<dbReference type="InterPro" id="IPR016161">
    <property type="entry name" value="Ald_DH/histidinol_DH"/>
</dbReference>
<dbReference type="InterPro" id="IPR016160">
    <property type="entry name" value="Ald_DH_CS_CYS"/>
</dbReference>
<evidence type="ECO:0000256" key="5">
    <source>
        <dbReference type="RuleBase" id="RU003345"/>
    </source>
</evidence>
<dbReference type="EMBL" id="JAANCM010000005">
    <property type="protein sequence ID" value="NHT76408.1"/>
    <property type="molecule type" value="Genomic_DNA"/>
</dbReference>
<evidence type="ECO:0000256" key="3">
    <source>
        <dbReference type="ARBA" id="ARBA00044146"/>
    </source>
</evidence>
<dbReference type="InterPro" id="IPR015590">
    <property type="entry name" value="Aldehyde_DH_dom"/>
</dbReference>
<dbReference type="InterPro" id="IPR029510">
    <property type="entry name" value="Ald_DH_CS_GLU"/>
</dbReference>
<dbReference type="PROSITE" id="PS00687">
    <property type="entry name" value="ALDEHYDE_DEHYDR_GLU"/>
    <property type="match status" value="1"/>
</dbReference>
<dbReference type="Gene3D" id="3.40.309.10">
    <property type="entry name" value="Aldehyde Dehydrogenase, Chain A, domain 2"/>
    <property type="match status" value="1"/>
</dbReference>
<name>A0AA43ZEJ7_9HYPH</name>
<comment type="caution">
    <text evidence="7">The sequence shown here is derived from an EMBL/GenBank/DDBJ whole genome shotgun (WGS) entry which is preliminary data.</text>
</comment>
<dbReference type="RefSeq" id="WP_110728326.1">
    <property type="nucleotide sequence ID" value="NZ_JAANCM010000005.1"/>
</dbReference>
<dbReference type="PROSITE" id="PS00070">
    <property type="entry name" value="ALDEHYDE_DEHYDR_CYS"/>
    <property type="match status" value="1"/>
</dbReference>
<dbReference type="GO" id="GO:0004030">
    <property type="term" value="F:aldehyde dehydrogenase [NAD(P)+] activity"/>
    <property type="evidence" value="ECO:0007669"/>
    <property type="project" value="UniProtKB-ARBA"/>
</dbReference>
<keyword evidence="8" id="KW-1185">Reference proteome</keyword>
<reference evidence="7" key="1">
    <citation type="submission" date="2020-03" db="EMBL/GenBank/DDBJ databases">
        <title>Ferranicluibacter endophyticum gen. nov., sp. nov., a new genus isolated from Rubus ulmifolius Schott. stem.</title>
        <authorList>
            <person name="Roca-Couso R."/>
            <person name="Flores-Felix J.D."/>
            <person name="Igual J.M."/>
            <person name="Rivas R."/>
        </authorList>
    </citation>
    <scope>NUCLEOTIDE SEQUENCE</scope>
    <source>
        <strain evidence="7">CRRU44</strain>
    </source>
</reference>
<evidence type="ECO:0000256" key="1">
    <source>
        <dbReference type="ARBA" id="ARBA00009986"/>
    </source>
</evidence>
<comment type="similarity">
    <text evidence="1 5">Belongs to the aldehyde dehydrogenase family.</text>
</comment>
<organism evidence="7 8">
    <name type="scientific">Ferranicluibacter rubi</name>
    <dbReference type="NCBI Taxonomy" id="2715133"/>
    <lineage>
        <taxon>Bacteria</taxon>
        <taxon>Pseudomonadati</taxon>
        <taxon>Pseudomonadota</taxon>
        <taxon>Alphaproteobacteria</taxon>
        <taxon>Hyphomicrobiales</taxon>
        <taxon>Rhizobiaceae</taxon>
        <taxon>Ferranicluibacter</taxon>
    </lineage>
</organism>
<dbReference type="FunFam" id="3.40.309.10:FF:000017">
    <property type="entry name" value="Aldehyde dehydrogenase B"/>
    <property type="match status" value="1"/>
</dbReference>
<evidence type="ECO:0000313" key="7">
    <source>
        <dbReference type="EMBL" id="NHT76408.1"/>
    </source>
</evidence>
<feature type="domain" description="Aldehyde dehydrogenase" evidence="6">
    <location>
        <begin position="23"/>
        <end position="489"/>
    </location>
</feature>
<dbReference type="Proteomes" id="UP001155840">
    <property type="component" value="Unassembled WGS sequence"/>
</dbReference>
<keyword evidence="2 5" id="KW-0560">Oxidoreductase</keyword>
<dbReference type="Pfam" id="PF00171">
    <property type="entry name" value="Aldedh"/>
    <property type="match status" value="1"/>
</dbReference>
<accession>A0AA43ZEJ7</accession>
<gene>
    <name evidence="7" type="ORF">G8E10_11720</name>
</gene>
<dbReference type="Gene3D" id="3.40.605.10">
    <property type="entry name" value="Aldehyde Dehydrogenase, Chain A, domain 1"/>
    <property type="match status" value="1"/>
</dbReference>
<evidence type="ECO:0000256" key="2">
    <source>
        <dbReference type="ARBA" id="ARBA00023002"/>
    </source>
</evidence>
<evidence type="ECO:0000256" key="4">
    <source>
        <dbReference type="PROSITE-ProRule" id="PRU10007"/>
    </source>
</evidence>
<dbReference type="SUPFAM" id="SSF53720">
    <property type="entry name" value="ALDH-like"/>
    <property type="match status" value="1"/>
</dbReference>
<dbReference type="PANTHER" id="PTHR43111:SF1">
    <property type="entry name" value="ALDEHYDE DEHYDROGENASE B-RELATED"/>
    <property type="match status" value="1"/>
</dbReference>
<dbReference type="FunFam" id="3.40.605.10:FF:000001">
    <property type="entry name" value="Aldehyde dehydrogenase 1"/>
    <property type="match status" value="1"/>
</dbReference>
<feature type="active site" evidence="4">
    <location>
        <position position="258"/>
    </location>
</feature>
<proteinExistence type="inferred from homology"/>
<protein>
    <recommendedName>
        <fullName evidence="3">Aldehyde dehydrogenase</fullName>
    </recommendedName>
</protein>